<organism evidence="6 7">
    <name type="scientific">Exobacillus caeni</name>
    <dbReference type="NCBI Taxonomy" id="2574798"/>
    <lineage>
        <taxon>Bacteria</taxon>
        <taxon>Bacillati</taxon>
        <taxon>Bacillota</taxon>
        <taxon>Bacilli</taxon>
        <taxon>Bacillales</taxon>
        <taxon>Guptibacillaceae</taxon>
        <taxon>Exobacillus</taxon>
    </lineage>
</organism>
<protein>
    <submittedName>
        <fullName evidence="6">NlpC/P60 family protein</fullName>
    </submittedName>
</protein>
<dbReference type="EMBL" id="SWLG01000005">
    <property type="protein sequence ID" value="TLS37960.1"/>
    <property type="molecule type" value="Genomic_DNA"/>
</dbReference>
<comment type="caution">
    <text evidence="6">The sequence shown here is derived from an EMBL/GenBank/DDBJ whole genome shotgun (WGS) entry which is preliminary data.</text>
</comment>
<reference evidence="6 7" key="1">
    <citation type="submission" date="2019-04" db="EMBL/GenBank/DDBJ databases">
        <title>Bacillus caeni sp. nov., a bacterium isolated from mangrove sediment.</title>
        <authorList>
            <person name="Huang H."/>
            <person name="Mo K."/>
            <person name="Hu Y."/>
        </authorList>
    </citation>
    <scope>NUCLEOTIDE SEQUENCE [LARGE SCALE GENOMIC DNA]</scope>
    <source>
        <strain evidence="6 7">HB172195</strain>
    </source>
</reference>
<dbReference type="InterPro" id="IPR051202">
    <property type="entry name" value="Peptidase_C40"/>
</dbReference>
<accession>A0A5R9F6E9</accession>
<evidence type="ECO:0000256" key="1">
    <source>
        <dbReference type="ARBA" id="ARBA00007074"/>
    </source>
</evidence>
<gene>
    <name evidence="6" type="ORF">FCL54_09085</name>
</gene>
<sequence>MISRDDSMLGIQIIKTGKRYIGTPYRFGAKPFQTKEFDCSSFVQYVYASYGIILPRTSRQQIEMGQPVSIDELQPGDLLFFTTKKRKGLKGIDRVGHVGMYMGNKKMLHTFKEGNEVKVSKLSRSWMKKFLGARRVL</sequence>
<dbReference type="OrthoDB" id="9813368at2"/>
<keyword evidence="3" id="KW-0378">Hydrolase</keyword>
<feature type="domain" description="NlpC/P60" evidence="5">
    <location>
        <begin position="7"/>
        <end position="137"/>
    </location>
</feature>
<evidence type="ECO:0000256" key="3">
    <source>
        <dbReference type="ARBA" id="ARBA00022801"/>
    </source>
</evidence>
<dbReference type="InterPro" id="IPR000064">
    <property type="entry name" value="NLP_P60_dom"/>
</dbReference>
<keyword evidence="4" id="KW-0788">Thiol protease</keyword>
<dbReference type="SUPFAM" id="SSF54001">
    <property type="entry name" value="Cysteine proteinases"/>
    <property type="match status" value="1"/>
</dbReference>
<dbReference type="GO" id="GO:0008234">
    <property type="term" value="F:cysteine-type peptidase activity"/>
    <property type="evidence" value="ECO:0007669"/>
    <property type="project" value="UniProtKB-KW"/>
</dbReference>
<dbReference type="AlphaFoldDB" id="A0A5R9F6E9"/>
<keyword evidence="2" id="KW-0645">Protease</keyword>
<dbReference type="PANTHER" id="PTHR47053">
    <property type="entry name" value="MUREIN DD-ENDOPEPTIDASE MEPH-RELATED"/>
    <property type="match status" value="1"/>
</dbReference>
<dbReference type="PANTHER" id="PTHR47053:SF1">
    <property type="entry name" value="MUREIN DD-ENDOPEPTIDASE MEPH-RELATED"/>
    <property type="match status" value="1"/>
</dbReference>
<evidence type="ECO:0000259" key="5">
    <source>
        <dbReference type="PROSITE" id="PS51935"/>
    </source>
</evidence>
<evidence type="ECO:0000313" key="7">
    <source>
        <dbReference type="Proteomes" id="UP000308230"/>
    </source>
</evidence>
<proteinExistence type="inferred from homology"/>
<keyword evidence="7" id="KW-1185">Reference proteome</keyword>
<dbReference type="InterPro" id="IPR038765">
    <property type="entry name" value="Papain-like_cys_pep_sf"/>
</dbReference>
<dbReference type="PROSITE" id="PS51935">
    <property type="entry name" value="NLPC_P60"/>
    <property type="match status" value="1"/>
</dbReference>
<dbReference type="Pfam" id="PF00877">
    <property type="entry name" value="NLPC_P60"/>
    <property type="match status" value="1"/>
</dbReference>
<comment type="similarity">
    <text evidence="1">Belongs to the peptidase C40 family.</text>
</comment>
<evidence type="ECO:0000256" key="4">
    <source>
        <dbReference type="ARBA" id="ARBA00022807"/>
    </source>
</evidence>
<evidence type="ECO:0000313" key="6">
    <source>
        <dbReference type="EMBL" id="TLS37960.1"/>
    </source>
</evidence>
<evidence type="ECO:0000256" key="2">
    <source>
        <dbReference type="ARBA" id="ARBA00022670"/>
    </source>
</evidence>
<dbReference type="Proteomes" id="UP000308230">
    <property type="component" value="Unassembled WGS sequence"/>
</dbReference>
<dbReference type="GO" id="GO:0006508">
    <property type="term" value="P:proteolysis"/>
    <property type="evidence" value="ECO:0007669"/>
    <property type="project" value="UniProtKB-KW"/>
</dbReference>
<dbReference type="Gene3D" id="3.90.1720.10">
    <property type="entry name" value="endopeptidase domain like (from Nostoc punctiforme)"/>
    <property type="match status" value="1"/>
</dbReference>
<name>A0A5R9F6E9_9BACL</name>